<dbReference type="SUPFAM" id="SSF49899">
    <property type="entry name" value="Concanavalin A-like lectins/glucanases"/>
    <property type="match status" value="1"/>
</dbReference>
<dbReference type="Pfam" id="PF00092">
    <property type="entry name" value="VWA"/>
    <property type="match status" value="1"/>
</dbReference>
<feature type="region of interest" description="Disordered" evidence="14">
    <location>
        <begin position="679"/>
        <end position="706"/>
    </location>
</feature>
<dbReference type="GO" id="GO:0005581">
    <property type="term" value="C:collagen trimer"/>
    <property type="evidence" value="ECO:0007669"/>
    <property type="project" value="UniProtKB-KW"/>
</dbReference>
<evidence type="ECO:0000259" key="16">
    <source>
        <dbReference type="PROSITE" id="PS50234"/>
    </source>
</evidence>
<evidence type="ECO:0000256" key="15">
    <source>
        <dbReference type="SAM" id="SignalP"/>
    </source>
</evidence>
<feature type="compositionally biased region" description="Pro residues" evidence="14">
    <location>
        <begin position="452"/>
        <end position="462"/>
    </location>
</feature>
<feature type="compositionally biased region" description="Basic and acidic residues" evidence="14">
    <location>
        <begin position="1090"/>
        <end position="1104"/>
    </location>
</feature>
<evidence type="ECO:0000256" key="4">
    <source>
        <dbReference type="ARBA" id="ARBA00022729"/>
    </source>
</evidence>
<organism evidence="17 18">
    <name type="scientific">Cyprinus carpio</name>
    <name type="common">Common carp</name>
    <dbReference type="NCBI Taxonomy" id="7962"/>
    <lineage>
        <taxon>Eukaryota</taxon>
        <taxon>Metazoa</taxon>
        <taxon>Chordata</taxon>
        <taxon>Craniata</taxon>
        <taxon>Vertebrata</taxon>
        <taxon>Euteleostomi</taxon>
        <taxon>Actinopterygii</taxon>
        <taxon>Neopterygii</taxon>
        <taxon>Teleostei</taxon>
        <taxon>Ostariophysi</taxon>
        <taxon>Cypriniformes</taxon>
        <taxon>Cyprinidae</taxon>
        <taxon>Cyprininae</taxon>
        <taxon>Cyprinus</taxon>
    </lineage>
</organism>
<feature type="compositionally biased region" description="Basic and acidic residues" evidence="14">
    <location>
        <begin position="938"/>
        <end position="958"/>
    </location>
</feature>
<evidence type="ECO:0000256" key="1">
    <source>
        <dbReference type="ARBA" id="ARBA00004498"/>
    </source>
</evidence>
<evidence type="ECO:0000256" key="11">
    <source>
        <dbReference type="ARBA" id="ARBA00057339"/>
    </source>
</evidence>
<feature type="compositionally biased region" description="Pro residues" evidence="14">
    <location>
        <begin position="759"/>
        <end position="772"/>
    </location>
</feature>
<dbReference type="Pfam" id="PF01391">
    <property type="entry name" value="Collagen"/>
    <property type="match status" value="5"/>
</dbReference>
<accession>A0A8C2H5K8</accession>
<dbReference type="GO" id="GO:0031012">
    <property type="term" value="C:extracellular matrix"/>
    <property type="evidence" value="ECO:0007669"/>
    <property type="project" value="TreeGrafter"/>
</dbReference>
<feature type="region of interest" description="Disordered" evidence="14">
    <location>
        <begin position="609"/>
        <end position="639"/>
    </location>
</feature>
<comment type="similarity">
    <text evidence="10">Belongs to the fibril-associated collagens with interrupted helices (FACIT) family.</text>
</comment>
<dbReference type="InterPro" id="IPR002035">
    <property type="entry name" value="VWF_A"/>
</dbReference>
<evidence type="ECO:0000256" key="9">
    <source>
        <dbReference type="ARBA" id="ARBA00023278"/>
    </source>
</evidence>
<reference evidence="17" key="1">
    <citation type="submission" date="2025-08" db="UniProtKB">
        <authorList>
            <consortium name="Ensembl"/>
        </authorList>
    </citation>
    <scope>IDENTIFICATION</scope>
</reference>
<evidence type="ECO:0000256" key="6">
    <source>
        <dbReference type="ARBA" id="ARBA00022889"/>
    </source>
</evidence>
<dbReference type="AlphaFoldDB" id="A0A8C2H5K8"/>
<evidence type="ECO:0000256" key="3">
    <source>
        <dbReference type="ARBA" id="ARBA00022530"/>
    </source>
</evidence>
<feature type="region of interest" description="Disordered" evidence="14">
    <location>
        <begin position="448"/>
        <end position="560"/>
    </location>
</feature>
<dbReference type="PROSITE" id="PS50234">
    <property type="entry name" value="VWFA"/>
    <property type="match status" value="1"/>
</dbReference>
<evidence type="ECO:0000313" key="18">
    <source>
        <dbReference type="Proteomes" id="UP000694701"/>
    </source>
</evidence>
<keyword evidence="4 15" id="KW-0732">Signal</keyword>
<feature type="chain" id="PRO_5034681896" description="Collagen alpha-1(XVI) chain" evidence="15">
    <location>
        <begin position="28"/>
        <end position="1180"/>
    </location>
</feature>
<comment type="function">
    <text evidence="11">Involved in mediating cell attachment and inducing integrin-mediated cellular reactions, such as cell spreading and alterations in cell morphology.</text>
</comment>
<name>A0A8C2H5K8_CYPCA</name>
<keyword evidence="8" id="KW-0325">Glycoprotein</keyword>
<keyword evidence="2" id="KW-0964">Secreted</keyword>
<feature type="compositionally biased region" description="Basic and acidic residues" evidence="14">
    <location>
        <begin position="515"/>
        <end position="539"/>
    </location>
</feature>
<sequence>MKFRFGLRISLVLTILALTLYGGGVEGQRAGCKNVHYDLVFILDTSSSVGKENFEKIRQWVANLVESFDVGAEKTRVAVVRYSDRPTTEFNLGRYKTLEEVKRAAGNIRYLGGNTKTGDAISFTTNNIFTERAGARPASKGIQKVAILLTDGRSQDFVLEPSTAAAAAGIRLFAVGIGEALREELEEIAAEPKSAHVFHVTDFDAIDKIRGRLRRRLCENVLCPNMKVQAGRFRPNSTSAGLTEVPGFDLMEYFNVRDFLGEKFEPGQTPYVRLGTMPIVQKTEDVLPQGLPEEYAFVTTFKFRKTSRKEDWYLWQVYDKYGIPQVSIRLDGENKAVEYNAVGLTKDAVRAVFKNPEVENLFDRNWHKIGMRVDSKSVSLFLDCKHIETLPIEEREDIDIQGKTVIGKRLYDSVPIDFDLQRMVIYCDGKQSEQETCCDIPGGPCEQSLVTEPPPLPLPTPKPTSAEQKKPAAVNCSCPAGERGETGLPGVAGPKGEKGDPGLKGAEGPPGPKGQKGERGDSGERGEPGARGIRGDRGSDGLPGLAGKKGDKGGRGEQGVADFTMKPQTYCPHTQMICCHKTLKHSFYCKRLVTMMVIIFQGLPGKDGLDGFPGNDGEKGQRGEPGQDGFPGKPGPKVKGGVGISVRKSVIFRAVEVFLLYSTHDCLMSFSCLCGQGPKGDSGEKGEEGRHGDPGPPGLTGPQGLRGLPGNVVLIHSFIINPTLNPSNNKKLPSIHSFIHPNIPTLPFSLSQDICSDCPPGPAGQPGVPGPPGENGHTGPPGKNGQDGYAGLMGKPGKDGRPGETGEPGKQGEPGEPGRDGLRGMPGFKGHRGEPGPPGSKGEDGKQGVPGREGPHGKDGKTGPPGPEGMRGPRGEPGQPGEPGQTGKPGSQGIPGQLGHKGETGSPGLPGFPGPKGPSVSGNVALGLMGISGMSGKPGDRGQKGEKGDNGIKGDKGPVGDPGIPGNPGPPGRKGHTGMMGMSGPPGEVGPSGPPGSPGQPGLPGLRGETPSLEQMRRLIQEELSKQLDAKLAYLMAQMQPAHIKSSAGRPGPPGPAGKDGPPGRQGPPGEPGIPGQNGAEGPRGPVGPKGERGARGEKGEDGVGQRGEPGPTGPMGPAGMPGYGKDGLPGAAGAQGEPGNPGPHGQPGPSGPPGQCDPSQCAYYASLASRPHTKNVKGT</sequence>
<dbReference type="FunFam" id="2.60.120.200:FF:000094">
    <property type="entry name" value="Collagen type XVI alpha 1 chain"/>
    <property type="match status" value="1"/>
</dbReference>
<feature type="compositionally biased region" description="Pro residues" evidence="14">
    <location>
        <begin position="1141"/>
        <end position="1153"/>
    </location>
</feature>
<dbReference type="GO" id="GO:0007155">
    <property type="term" value="P:cell adhesion"/>
    <property type="evidence" value="ECO:0007669"/>
    <property type="project" value="UniProtKB-KW"/>
</dbReference>
<feature type="domain" description="VWFA" evidence="16">
    <location>
        <begin position="38"/>
        <end position="213"/>
    </location>
</feature>
<feature type="region of interest" description="Disordered" evidence="14">
    <location>
        <begin position="756"/>
        <end position="1010"/>
    </location>
</feature>
<dbReference type="PANTHER" id="PTHR24023">
    <property type="entry name" value="COLLAGEN ALPHA"/>
    <property type="match status" value="1"/>
</dbReference>
<dbReference type="FunFam" id="3.40.50.410:FF:000004">
    <property type="entry name" value="collagen alpha-6(VI) chain"/>
    <property type="match status" value="1"/>
</dbReference>
<evidence type="ECO:0000313" key="17">
    <source>
        <dbReference type="Ensembl" id="ENSCCRP00020020367.1"/>
    </source>
</evidence>
<dbReference type="FunFam" id="1.20.5.320:FF:000011">
    <property type="entry name" value="Collagen, type XX, alpha 1"/>
    <property type="match status" value="1"/>
</dbReference>
<feature type="signal peptide" evidence="15">
    <location>
        <begin position="1"/>
        <end position="27"/>
    </location>
</feature>
<evidence type="ECO:0000256" key="12">
    <source>
        <dbReference type="ARBA" id="ARBA00063879"/>
    </source>
</evidence>
<keyword evidence="3" id="KW-0272">Extracellular matrix</keyword>
<dbReference type="InterPro" id="IPR050149">
    <property type="entry name" value="Collagen_superfamily"/>
</dbReference>
<evidence type="ECO:0000256" key="10">
    <source>
        <dbReference type="ARBA" id="ARBA00049648"/>
    </source>
</evidence>
<dbReference type="InterPro" id="IPR036465">
    <property type="entry name" value="vWFA_dom_sf"/>
</dbReference>
<dbReference type="Proteomes" id="UP000694701">
    <property type="component" value="Unplaced"/>
</dbReference>
<dbReference type="PANTHER" id="PTHR24023:SF1112">
    <property type="entry name" value="COL_CUTICLE_N DOMAIN-CONTAINING PROTEIN-RELATED"/>
    <property type="match status" value="1"/>
</dbReference>
<keyword evidence="9" id="KW-0379">Hydroxylation</keyword>
<feature type="region of interest" description="Disordered" evidence="14">
    <location>
        <begin position="1043"/>
        <end position="1180"/>
    </location>
</feature>
<dbReference type="InterPro" id="IPR013320">
    <property type="entry name" value="ConA-like_dom_sf"/>
</dbReference>
<keyword evidence="7" id="KW-0176">Collagen</keyword>
<evidence type="ECO:0000256" key="7">
    <source>
        <dbReference type="ARBA" id="ARBA00023119"/>
    </source>
</evidence>
<proteinExistence type="inferred from homology"/>
<dbReference type="SUPFAM" id="SSF53300">
    <property type="entry name" value="vWA-like"/>
    <property type="match status" value="1"/>
</dbReference>
<protein>
    <recommendedName>
        <fullName evidence="13">Collagen alpha-1(XVI) chain</fullName>
    </recommendedName>
</protein>
<dbReference type="CDD" id="cd01472">
    <property type="entry name" value="vWA_collagen"/>
    <property type="match status" value="1"/>
</dbReference>
<evidence type="ECO:0000256" key="2">
    <source>
        <dbReference type="ARBA" id="ARBA00022525"/>
    </source>
</evidence>
<dbReference type="Gene3D" id="2.60.120.200">
    <property type="match status" value="1"/>
</dbReference>
<dbReference type="GO" id="GO:0005615">
    <property type="term" value="C:extracellular space"/>
    <property type="evidence" value="ECO:0007669"/>
    <property type="project" value="TreeGrafter"/>
</dbReference>
<keyword evidence="6" id="KW-0130">Cell adhesion</keyword>
<feature type="compositionally biased region" description="Low complexity" evidence="14">
    <location>
        <begin position="979"/>
        <end position="991"/>
    </location>
</feature>
<evidence type="ECO:0000256" key="8">
    <source>
        <dbReference type="ARBA" id="ARBA00023180"/>
    </source>
</evidence>
<dbReference type="Ensembl" id="ENSCCRT00020022368.1">
    <property type="protein sequence ID" value="ENSCCRP00020020367.1"/>
    <property type="gene ID" value="ENSCCRG00020009604.1"/>
</dbReference>
<dbReference type="Gene3D" id="3.40.50.410">
    <property type="entry name" value="von Willebrand factor, type A domain"/>
    <property type="match status" value="1"/>
</dbReference>
<dbReference type="SMART" id="SM00327">
    <property type="entry name" value="VWA"/>
    <property type="match status" value="1"/>
</dbReference>
<feature type="compositionally biased region" description="Low complexity" evidence="14">
    <location>
        <begin position="876"/>
        <end position="889"/>
    </location>
</feature>
<dbReference type="InterPro" id="IPR048287">
    <property type="entry name" value="TSPN-like_N"/>
</dbReference>
<comment type="subunit">
    <text evidence="12">Homotrimer. Interacts with FBN1, fibronectin and integrins ITGA1/ITGB1 and ITGA2/ITGB1. Integrin ITGA1/ITGB1 binds to a unique site within COL16A1 located close to its C-terminal end between collagenous domains COL1-COL3.</text>
</comment>
<keyword evidence="5" id="KW-0677">Repeat</keyword>
<evidence type="ECO:0000256" key="14">
    <source>
        <dbReference type="SAM" id="MobiDB-lite"/>
    </source>
</evidence>
<comment type="subcellular location">
    <subcellularLocation>
        <location evidence="1">Secreted</location>
        <location evidence="1">Extracellular space</location>
        <location evidence="1">Extracellular matrix</location>
    </subcellularLocation>
</comment>
<feature type="compositionally biased region" description="Basic and acidic residues" evidence="14">
    <location>
        <begin position="681"/>
        <end position="693"/>
    </location>
</feature>
<evidence type="ECO:0000256" key="13">
    <source>
        <dbReference type="ARBA" id="ARBA00074547"/>
    </source>
</evidence>
<dbReference type="InterPro" id="IPR008160">
    <property type="entry name" value="Collagen"/>
</dbReference>
<evidence type="ECO:0000256" key="5">
    <source>
        <dbReference type="ARBA" id="ARBA00022737"/>
    </source>
</evidence>
<dbReference type="SMART" id="SM00210">
    <property type="entry name" value="TSPN"/>
    <property type="match status" value="1"/>
</dbReference>
<dbReference type="PRINTS" id="PR00453">
    <property type="entry name" value="VWFADOMAIN"/>
</dbReference>